<dbReference type="GO" id="GO:0006402">
    <property type="term" value="P:mRNA catabolic process"/>
    <property type="evidence" value="ECO:0007669"/>
    <property type="project" value="InterPro"/>
</dbReference>
<dbReference type="Pfam" id="PF00013">
    <property type="entry name" value="KH_1"/>
    <property type="match status" value="1"/>
</dbReference>
<name>A0A6J6N4X9_9ZZZZ</name>
<dbReference type="InterPro" id="IPR003029">
    <property type="entry name" value="S1_domain"/>
</dbReference>
<dbReference type="Pfam" id="PF00575">
    <property type="entry name" value="S1"/>
    <property type="match status" value="1"/>
</dbReference>
<evidence type="ECO:0000313" key="10">
    <source>
        <dbReference type="EMBL" id="CAB4681169.1"/>
    </source>
</evidence>
<dbReference type="Gene3D" id="3.30.1370.10">
    <property type="entry name" value="K Homology domain, type 1"/>
    <property type="match status" value="1"/>
</dbReference>
<dbReference type="PIRSF" id="PIRSF005499">
    <property type="entry name" value="PNPase"/>
    <property type="match status" value="1"/>
</dbReference>
<accession>A0A6J6N4X9</accession>
<dbReference type="FunFam" id="2.40.50.140:FF:000069">
    <property type="entry name" value="Polyribonucleotide nucleotidyltransferase"/>
    <property type="match status" value="1"/>
</dbReference>
<dbReference type="SUPFAM" id="SSF46915">
    <property type="entry name" value="Polynucleotide phosphorylase/guanosine pentaphosphate synthase (PNPase/GPSI), domain 3"/>
    <property type="match status" value="1"/>
</dbReference>
<dbReference type="Gene3D" id="3.30.230.70">
    <property type="entry name" value="GHMP Kinase, N-terminal domain"/>
    <property type="match status" value="2"/>
</dbReference>
<dbReference type="Pfam" id="PF01138">
    <property type="entry name" value="RNase_PH"/>
    <property type="match status" value="2"/>
</dbReference>
<dbReference type="PANTHER" id="PTHR11252:SF0">
    <property type="entry name" value="POLYRIBONUCLEOTIDE NUCLEOTIDYLTRANSFERASE 1, MITOCHONDRIAL"/>
    <property type="match status" value="1"/>
</dbReference>
<dbReference type="SUPFAM" id="SSF54791">
    <property type="entry name" value="Eukaryotic type KH-domain (KH-domain type I)"/>
    <property type="match status" value="1"/>
</dbReference>
<dbReference type="InterPro" id="IPR014069">
    <property type="entry name" value="GPSI/PNP"/>
</dbReference>
<dbReference type="InterPro" id="IPR036345">
    <property type="entry name" value="ExoRNase_PH_dom2_sf"/>
</dbReference>
<dbReference type="FunFam" id="3.30.1370.10:FF:000001">
    <property type="entry name" value="Polyribonucleotide nucleotidyltransferase"/>
    <property type="match status" value="1"/>
</dbReference>
<dbReference type="NCBIfam" id="TIGR02696">
    <property type="entry name" value="pppGpp_PNP"/>
    <property type="match status" value="1"/>
</dbReference>
<dbReference type="GO" id="GO:0046872">
    <property type="term" value="F:metal ion binding"/>
    <property type="evidence" value="ECO:0007669"/>
    <property type="project" value="UniProtKB-KW"/>
</dbReference>
<dbReference type="InterPro" id="IPR001247">
    <property type="entry name" value="ExoRNase_PH_dom1"/>
</dbReference>
<keyword evidence="6" id="KW-0479">Metal-binding</keyword>
<dbReference type="InterPro" id="IPR020568">
    <property type="entry name" value="Ribosomal_Su5_D2-typ_SF"/>
</dbReference>
<dbReference type="InterPro" id="IPR027408">
    <property type="entry name" value="PNPase/RNase_PH_dom_sf"/>
</dbReference>
<dbReference type="GO" id="GO:0006396">
    <property type="term" value="P:RNA processing"/>
    <property type="evidence" value="ECO:0007669"/>
    <property type="project" value="InterPro"/>
</dbReference>
<dbReference type="InterPro" id="IPR004088">
    <property type="entry name" value="KH_dom_type_1"/>
</dbReference>
<evidence type="ECO:0000256" key="7">
    <source>
        <dbReference type="ARBA" id="ARBA00022842"/>
    </source>
</evidence>
<dbReference type="NCBIfam" id="NF008805">
    <property type="entry name" value="PRK11824.1"/>
    <property type="match status" value="1"/>
</dbReference>
<dbReference type="PROSITE" id="PS50084">
    <property type="entry name" value="KH_TYPE_1"/>
    <property type="match status" value="1"/>
</dbReference>
<dbReference type="HAMAP" id="MF_01595">
    <property type="entry name" value="PNPase"/>
    <property type="match status" value="1"/>
</dbReference>
<keyword evidence="5" id="KW-0548">Nucleotidyltransferase</keyword>
<dbReference type="EC" id="2.7.7.8" evidence="2"/>
<dbReference type="GO" id="GO:0005829">
    <property type="term" value="C:cytosol"/>
    <property type="evidence" value="ECO:0007669"/>
    <property type="project" value="UniProtKB-ARBA"/>
</dbReference>
<keyword evidence="3" id="KW-0963">Cytoplasm</keyword>
<organism evidence="10">
    <name type="scientific">freshwater metagenome</name>
    <dbReference type="NCBI Taxonomy" id="449393"/>
    <lineage>
        <taxon>unclassified sequences</taxon>
        <taxon>metagenomes</taxon>
        <taxon>ecological metagenomes</taxon>
    </lineage>
</organism>
<protein>
    <recommendedName>
        <fullName evidence="2">polyribonucleotide nucleotidyltransferase</fullName>
        <ecNumber evidence="2">2.7.7.8</ecNumber>
    </recommendedName>
</protein>
<evidence type="ECO:0000256" key="2">
    <source>
        <dbReference type="ARBA" id="ARBA00012416"/>
    </source>
</evidence>
<dbReference type="EMBL" id="CAEZXK010000004">
    <property type="protein sequence ID" value="CAB4681169.1"/>
    <property type="molecule type" value="Genomic_DNA"/>
</dbReference>
<comment type="similarity">
    <text evidence="1">Belongs to the polyribonucleotide nucleotidyltransferase family.</text>
</comment>
<evidence type="ECO:0000259" key="9">
    <source>
        <dbReference type="PROSITE" id="PS50126"/>
    </source>
</evidence>
<reference evidence="10" key="1">
    <citation type="submission" date="2020-05" db="EMBL/GenBank/DDBJ databases">
        <authorList>
            <person name="Chiriac C."/>
            <person name="Salcher M."/>
            <person name="Ghai R."/>
            <person name="Kavagutti S V."/>
        </authorList>
    </citation>
    <scope>NUCLEOTIDE SEQUENCE</scope>
</reference>
<keyword evidence="8" id="KW-0694">RNA-binding</keyword>
<dbReference type="InterPro" id="IPR012340">
    <property type="entry name" value="NA-bd_OB-fold"/>
</dbReference>
<dbReference type="AlphaFoldDB" id="A0A6J6N4X9"/>
<dbReference type="InterPro" id="IPR015848">
    <property type="entry name" value="PNPase_PH_RNA-bd_bac/org-type"/>
</dbReference>
<proteinExistence type="inferred from homology"/>
<dbReference type="Pfam" id="PF03726">
    <property type="entry name" value="PNPase"/>
    <property type="match status" value="1"/>
</dbReference>
<dbReference type="CDD" id="cd02393">
    <property type="entry name" value="KH-I_PNPase"/>
    <property type="match status" value="1"/>
</dbReference>
<dbReference type="SMART" id="SM00316">
    <property type="entry name" value="S1"/>
    <property type="match status" value="1"/>
</dbReference>
<sequence length="747" mass="80290">MGHEIETMSGTQYETAVIDNGKYGKRTIRFETGRLAQQAQGSATVYIDEETMLFSATTASKQPKDQFDFFPLTIDVEERMYAAGRIPGSFFRREGRPSTEAILTCRLIDRPLRPSFVDGLRNEIQIVVSVLAIEPDEMYDVVAINAASMSTQLAGLPFSGPIGGVRVALIDGQWVAFPKHSQLERSVFDMVVAGRVIVENGVEDVAIMMVEAEASENAWNLIKNEGATAPSESVVSEGLEASKPFIKELVAAQSRLAAKAAKPTAEYPVFLPYGDEMYDAVYAAAAGELSKVYLIADKTARQDADNELKEATKTKLAAQFDEALMGQFSAAYKSVTKKIVRDRVLKEGVRMDGRGLRDIRPITAEIHVVPRVHGSAIFERGETQIMGITTLNMLKMEQQIDALSPVTSKRYMHNYNFPPYSTGETGRVGTPKRREIGHGALAERALVPVLPARDEFPYAIRQVSEALGSNGSTSMGSVCASTLALLSAGVPLRAPVAGIAMGLISDVIDGKTEYAALTDILGAEDALGDMDFKVAGTSEFITAIQLDTKLDGIPASVLASALLQAKEARLSILAIMAEEISEPDEMAPTAPRVISVRIPLDKIGEVIGPKGKIINEIQAETGAEISIEDDGTVYIGATDGPSAEAAKSRINAIANPHVPEIGERFLGTVVKLATFGAFISLVPGKDGLLHISELKKMAGKRVENVEDVLEVGQKIQVEITKIDDRGKLSLSPVVEGDGAAASSDDEE</sequence>
<dbReference type="CDD" id="cd11364">
    <property type="entry name" value="RNase_PH_PNPase_2"/>
    <property type="match status" value="1"/>
</dbReference>
<dbReference type="FunFam" id="3.30.230.70:FF:000001">
    <property type="entry name" value="Polyribonucleotide nucleotidyltransferase"/>
    <property type="match status" value="1"/>
</dbReference>
<dbReference type="GO" id="GO:0004654">
    <property type="term" value="F:polyribonucleotide nucleotidyltransferase activity"/>
    <property type="evidence" value="ECO:0007669"/>
    <property type="project" value="UniProtKB-EC"/>
</dbReference>
<evidence type="ECO:0000256" key="8">
    <source>
        <dbReference type="ARBA" id="ARBA00022884"/>
    </source>
</evidence>
<dbReference type="FunFam" id="3.30.230.70:FF:000002">
    <property type="entry name" value="Polyribonucleotide nucleotidyltransferase"/>
    <property type="match status" value="1"/>
</dbReference>
<dbReference type="SMART" id="SM00322">
    <property type="entry name" value="KH"/>
    <property type="match status" value="1"/>
</dbReference>
<dbReference type="CDD" id="cd04472">
    <property type="entry name" value="S1_PNPase"/>
    <property type="match status" value="1"/>
</dbReference>
<dbReference type="InterPro" id="IPR036612">
    <property type="entry name" value="KH_dom_type_1_sf"/>
</dbReference>
<dbReference type="PANTHER" id="PTHR11252">
    <property type="entry name" value="POLYRIBONUCLEOTIDE NUCLEOTIDYLTRANSFERASE"/>
    <property type="match status" value="1"/>
</dbReference>
<evidence type="ECO:0000256" key="1">
    <source>
        <dbReference type="ARBA" id="ARBA00007404"/>
    </source>
</evidence>
<dbReference type="PROSITE" id="PS50126">
    <property type="entry name" value="S1"/>
    <property type="match status" value="1"/>
</dbReference>
<dbReference type="SUPFAM" id="SSF55666">
    <property type="entry name" value="Ribonuclease PH domain 2-like"/>
    <property type="match status" value="2"/>
</dbReference>
<dbReference type="GO" id="GO:0000175">
    <property type="term" value="F:3'-5'-RNA exonuclease activity"/>
    <property type="evidence" value="ECO:0007669"/>
    <property type="project" value="TreeGrafter"/>
</dbReference>
<gene>
    <name evidence="10" type="ORF">UFOPK2370_00296</name>
</gene>
<evidence type="ECO:0000256" key="6">
    <source>
        <dbReference type="ARBA" id="ARBA00022723"/>
    </source>
</evidence>
<evidence type="ECO:0000256" key="5">
    <source>
        <dbReference type="ARBA" id="ARBA00022695"/>
    </source>
</evidence>
<dbReference type="SUPFAM" id="SSF54211">
    <property type="entry name" value="Ribosomal protein S5 domain 2-like"/>
    <property type="match status" value="2"/>
</dbReference>
<evidence type="ECO:0000256" key="3">
    <source>
        <dbReference type="ARBA" id="ARBA00022490"/>
    </source>
</evidence>
<dbReference type="NCBIfam" id="TIGR03591">
    <property type="entry name" value="polynuc_phos"/>
    <property type="match status" value="1"/>
</dbReference>
<dbReference type="InterPro" id="IPR012162">
    <property type="entry name" value="PNPase"/>
</dbReference>
<keyword evidence="4" id="KW-0808">Transferase</keyword>
<feature type="domain" description="S1 motif" evidence="9">
    <location>
        <begin position="662"/>
        <end position="733"/>
    </location>
</feature>
<dbReference type="Gene3D" id="2.40.50.140">
    <property type="entry name" value="Nucleic acid-binding proteins"/>
    <property type="match status" value="1"/>
</dbReference>
<dbReference type="InterPro" id="IPR004087">
    <property type="entry name" value="KH_dom"/>
</dbReference>
<evidence type="ECO:0000256" key="4">
    <source>
        <dbReference type="ARBA" id="ARBA00022679"/>
    </source>
</evidence>
<keyword evidence="7" id="KW-0460">Magnesium</keyword>
<dbReference type="GO" id="GO:0003723">
    <property type="term" value="F:RNA binding"/>
    <property type="evidence" value="ECO:0007669"/>
    <property type="project" value="UniProtKB-KW"/>
</dbReference>
<dbReference type="InterPro" id="IPR036456">
    <property type="entry name" value="PNPase_PH_RNA-bd_sf"/>
</dbReference>